<dbReference type="Pfam" id="PF07859">
    <property type="entry name" value="Abhydrolase_3"/>
    <property type="match status" value="1"/>
</dbReference>
<evidence type="ECO:0000256" key="1">
    <source>
        <dbReference type="ARBA" id="ARBA00022801"/>
    </source>
</evidence>
<accession>A0A7Z9DIZ7</accession>
<protein>
    <submittedName>
        <fullName evidence="3">Lipase</fullName>
        <ecNumber evidence="3">3.1.1.-</ecNumber>
    </submittedName>
</protein>
<dbReference type="InterPro" id="IPR050300">
    <property type="entry name" value="GDXG_lipolytic_enzyme"/>
</dbReference>
<name>A0A7Z9DIZ7_ENTHR</name>
<dbReference type="InterPro" id="IPR013094">
    <property type="entry name" value="AB_hydrolase_3"/>
</dbReference>
<gene>
    <name evidence="3" type="primary">aes_2</name>
    <name evidence="3" type="ORF">NCTC12204_02030</name>
</gene>
<evidence type="ECO:0000313" key="4">
    <source>
        <dbReference type="Proteomes" id="UP000352698"/>
    </source>
</evidence>
<dbReference type="Gene3D" id="3.40.50.1820">
    <property type="entry name" value="alpha/beta hydrolase"/>
    <property type="match status" value="1"/>
</dbReference>
<dbReference type="SUPFAM" id="SSF53474">
    <property type="entry name" value="alpha/beta-Hydrolases"/>
    <property type="match status" value="1"/>
</dbReference>
<dbReference type="PANTHER" id="PTHR48081">
    <property type="entry name" value="AB HYDROLASE SUPERFAMILY PROTEIN C4A8.06C"/>
    <property type="match status" value="1"/>
</dbReference>
<reference evidence="3 4" key="1">
    <citation type="submission" date="2019-05" db="EMBL/GenBank/DDBJ databases">
        <authorList>
            <consortium name="Pathogen Informatics"/>
        </authorList>
    </citation>
    <scope>NUCLEOTIDE SEQUENCE [LARGE SCALE GENOMIC DNA]</scope>
    <source>
        <strain evidence="3 4">NCTC12204</strain>
    </source>
</reference>
<dbReference type="EMBL" id="CABEEP010000001">
    <property type="protein sequence ID" value="VTQ66928.1"/>
    <property type="molecule type" value="Genomic_DNA"/>
</dbReference>
<proteinExistence type="predicted"/>
<dbReference type="PANTHER" id="PTHR48081:SF6">
    <property type="entry name" value="PEPTIDASE S9 PROLYL OLIGOPEPTIDASE CATALYTIC DOMAIN-CONTAINING PROTEIN"/>
    <property type="match status" value="1"/>
</dbReference>
<dbReference type="EC" id="3.1.1.-" evidence="3"/>
<organism evidence="3 4">
    <name type="scientific">Enterococcus hirae</name>
    <dbReference type="NCBI Taxonomy" id="1354"/>
    <lineage>
        <taxon>Bacteria</taxon>
        <taxon>Bacillati</taxon>
        <taxon>Bacillota</taxon>
        <taxon>Bacilli</taxon>
        <taxon>Lactobacillales</taxon>
        <taxon>Enterococcaceae</taxon>
        <taxon>Enterococcus</taxon>
    </lineage>
</organism>
<evidence type="ECO:0000259" key="2">
    <source>
        <dbReference type="Pfam" id="PF07859"/>
    </source>
</evidence>
<sequence>MIWVHGGGYVSGDKVGVKEFATKLASDAHIAVVAMNYEPAPSSQYPNQVVQVNELVQQLKKENNQKLDLSKLIFGGDSAGAQIALQYVTIQTNQQYAKEMKMNQIIDPSAIKGAISYCGPVDLQQTAKQQSSDRLMHFFVKTVAWSLIGTKDWQTDERLYQASLVDQVSKDFPPTYITDGNAYSFQDQGIAFANKLKELDVPVDELFYKDQKKEISHEYQFNYTLPESKTCYEKTERFIENCFRSTTAQ</sequence>
<comment type="caution">
    <text evidence="3">The sequence shown here is derived from an EMBL/GenBank/DDBJ whole genome shotgun (WGS) entry which is preliminary data.</text>
</comment>
<feature type="domain" description="Alpha/beta hydrolase fold-3" evidence="2">
    <location>
        <begin position="1"/>
        <end position="211"/>
    </location>
</feature>
<evidence type="ECO:0000313" key="3">
    <source>
        <dbReference type="EMBL" id="VTQ66928.1"/>
    </source>
</evidence>
<dbReference type="Proteomes" id="UP000352698">
    <property type="component" value="Unassembled WGS sequence"/>
</dbReference>
<dbReference type="GO" id="GO:0016787">
    <property type="term" value="F:hydrolase activity"/>
    <property type="evidence" value="ECO:0007669"/>
    <property type="project" value="UniProtKB-KW"/>
</dbReference>
<dbReference type="AlphaFoldDB" id="A0A7Z9DIZ7"/>
<dbReference type="InterPro" id="IPR029058">
    <property type="entry name" value="AB_hydrolase_fold"/>
</dbReference>
<keyword evidence="1 3" id="KW-0378">Hydrolase</keyword>